<dbReference type="STRING" id="1299270.R9ARH1"/>
<dbReference type="InterPro" id="IPR011011">
    <property type="entry name" value="Znf_FYVE_PHD"/>
</dbReference>
<dbReference type="EMBL" id="KE007224">
    <property type="protein sequence ID" value="EOR04763.1"/>
    <property type="molecule type" value="Genomic_DNA"/>
</dbReference>
<accession>R9ARH1</accession>
<protein>
    <submittedName>
        <fullName evidence="7">Vacuolar protein sorting-associated protein 27</fullName>
    </submittedName>
</protein>
<dbReference type="PANTHER" id="PTHR47794">
    <property type="entry name" value="VACUOLAR PROTEIN SORTING-ASSOCIATED PROTEIN 27"/>
    <property type="match status" value="1"/>
</dbReference>
<dbReference type="KEGG" id="wic:J056_000103"/>
<gene>
    <name evidence="7" type="ORF">J056_000103</name>
</gene>
<feature type="region of interest" description="Disordered" evidence="5">
    <location>
        <begin position="119"/>
        <end position="141"/>
    </location>
</feature>
<dbReference type="Proteomes" id="UP000014064">
    <property type="component" value="Unassembled WGS sequence"/>
</dbReference>
<dbReference type="GO" id="GO:0032266">
    <property type="term" value="F:phosphatidylinositol-3-phosphate binding"/>
    <property type="evidence" value="ECO:0007669"/>
    <property type="project" value="TreeGrafter"/>
</dbReference>
<evidence type="ECO:0000259" key="6">
    <source>
        <dbReference type="PROSITE" id="PS50178"/>
    </source>
</evidence>
<sequence>MASEIAPEWTDSDACSRCQSVFTTFNRKHHCRNCGRVFDSLCCHKQLTLPHWGYNDPVRVCEGCYSLILREGTKAAPPSAIRVPRGGHDKAQDKVQDNSQDAADADLLKAIQLSLAESGHSYQNTGPAINANRPEPPEDDDDMKAAIEASLKDMRSAPPVAAVAPVRSTSSNQNHTHKPSYELATQDRDAIFSFAQSVQQQQQQQQHQQYPTPPNPNLAYSADRALNAKSRLLAGVNETEAKERVLVDMHAKMTESVRLYNRLLESQIEQREEQQRRESTPVQRATPYYYQQQQYQQQYQPYEQYQQDERLPRYIAPPQPTPIPSLPFAAPSAPSAPLALPNGQSAPTAPSSIPQQFTDTPTPIETQSQSQSQSISPIHNGIPQQSYHQQTPQHWQPQQPQHYRQEQQPQQQPQQQPHQQPYQQAKYNALAGLPSAPSELPGDRINEHENEQRQQQEALLIEL</sequence>
<feature type="compositionally biased region" description="Basic and acidic residues" evidence="5">
    <location>
        <begin position="441"/>
        <end position="454"/>
    </location>
</feature>
<feature type="compositionally biased region" description="Low complexity" evidence="5">
    <location>
        <begin position="326"/>
        <end position="341"/>
    </location>
</feature>
<dbReference type="OrthoDB" id="957735at2759"/>
<dbReference type="OMA" id="QHPAYNK"/>
<dbReference type="InterPro" id="IPR013083">
    <property type="entry name" value="Znf_RING/FYVE/PHD"/>
</dbReference>
<dbReference type="GeneID" id="20373055"/>
<evidence type="ECO:0000256" key="3">
    <source>
        <dbReference type="ARBA" id="ARBA00022833"/>
    </source>
</evidence>
<dbReference type="GO" id="GO:0043130">
    <property type="term" value="F:ubiquitin binding"/>
    <property type="evidence" value="ECO:0007669"/>
    <property type="project" value="TreeGrafter"/>
</dbReference>
<feature type="compositionally biased region" description="Pro residues" evidence="5">
    <location>
        <begin position="315"/>
        <end position="325"/>
    </location>
</feature>
<evidence type="ECO:0000256" key="2">
    <source>
        <dbReference type="ARBA" id="ARBA00022771"/>
    </source>
</evidence>
<keyword evidence="1" id="KW-0479">Metal-binding</keyword>
<dbReference type="GO" id="GO:0006623">
    <property type="term" value="P:protein targeting to vacuole"/>
    <property type="evidence" value="ECO:0007669"/>
    <property type="project" value="TreeGrafter"/>
</dbReference>
<dbReference type="SMART" id="SM00064">
    <property type="entry name" value="FYVE"/>
    <property type="match status" value="1"/>
</dbReference>
<feature type="compositionally biased region" description="Basic and acidic residues" evidence="5">
    <location>
        <begin position="86"/>
        <end position="96"/>
    </location>
</feature>
<feature type="domain" description="FYVE-type" evidence="6">
    <location>
        <begin position="9"/>
        <end position="69"/>
    </location>
</feature>
<dbReference type="InterPro" id="IPR003903">
    <property type="entry name" value="UIM_dom"/>
</dbReference>
<dbReference type="SUPFAM" id="SSF57903">
    <property type="entry name" value="FYVE/PHD zinc finger"/>
    <property type="match status" value="1"/>
</dbReference>
<dbReference type="PROSITE" id="PS50330">
    <property type="entry name" value="UIM"/>
    <property type="match status" value="1"/>
</dbReference>
<name>R9ARH1_WALI9</name>
<dbReference type="Gene3D" id="3.30.40.10">
    <property type="entry name" value="Zinc/RING finger domain, C3HC4 (zinc finger)"/>
    <property type="match status" value="1"/>
</dbReference>
<dbReference type="GO" id="GO:0043328">
    <property type="term" value="P:protein transport to vacuole involved in ubiquitin-dependent protein catabolic process via the multivesicular body sorting pathway"/>
    <property type="evidence" value="ECO:0007669"/>
    <property type="project" value="TreeGrafter"/>
</dbReference>
<dbReference type="InterPro" id="IPR017455">
    <property type="entry name" value="Znf_FYVE-rel"/>
</dbReference>
<keyword evidence="2 4" id="KW-0863">Zinc-finger</keyword>
<feature type="compositionally biased region" description="Polar residues" evidence="5">
    <location>
        <begin position="342"/>
        <end position="359"/>
    </location>
</feature>
<dbReference type="GO" id="GO:0008270">
    <property type="term" value="F:zinc ion binding"/>
    <property type="evidence" value="ECO:0007669"/>
    <property type="project" value="UniProtKB-KW"/>
</dbReference>
<evidence type="ECO:0000256" key="4">
    <source>
        <dbReference type="PROSITE-ProRule" id="PRU00091"/>
    </source>
</evidence>
<dbReference type="Pfam" id="PF01363">
    <property type="entry name" value="FYVE"/>
    <property type="match status" value="1"/>
</dbReference>
<dbReference type="AlphaFoldDB" id="R9ARH1"/>
<dbReference type="Gene3D" id="6.10.140.100">
    <property type="match status" value="1"/>
</dbReference>
<reference evidence="8" key="1">
    <citation type="journal article" date="2013" name="BMC Genomics">
        <title>Genome and transcriptome sequencing of the halophilic fungus Wallemia ichthyophaga: haloadaptations present and absent.</title>
        <authorList>
            <person name="Zajc J."/>
            <person name="Liu Y."/>
            <person name="Dai W."/>
            <person name="Yang Z."/>
            <person name="Hu J."/>
            <person name="Gostincar C."/>
            <person name="Gunde-Cimerman N."/>
        </authorList>
    </citation>
    <scope>NUCLEOTIDE SEQUENCE [LARGE SCALE GENOMIC DNA]</scope>
    <source>
        <strain evidence="8">EXF-994 / CBS 113033</strain>
    </source>
</reference>
<keyword evidence="8" id="KW-1185">Reference proteome</keyword>
<evidence type="ECO:0000256" key="5">
    <source>
        <dbReference type="SAM" id="MobiDB-lite"/>
    </source>
</evidence>
<feature type="region of interest" description="Disordered" evidence="5">
    <location>
        <begin position="314"/>
        <end position="463"/>
    </location>
</feature>
<feature type="compositionally biased region" description="Low complexity" evidence="5">
    <location>
        <begin position="360"/>
        <end position="378"/>
    </location>
</feature>
<organism evidence="7 8">
    <name type="scientific">Wallemia ichthyophaga (strain EXF-994 / CBS 113033)</name>
    <dbReference type="NCBI Taxonomy" id="1299270"/>
    <lineage>
        <taxon>Eukaryota</taxon>
        <taxon>Fungi</taxon>
        <taxon>Dikarya</taxon>
        <taxon>Basidiomycota</taxon>
        <taxon>Wallemiomycotina</taxon>
        <taxon>Wallemiomycetes</taxon>
        <taxon>Wallemiales</taxon>
        <taxon>Wallemiaceae</taxon>
        <taxon>Wallemia</taxon>
    </lineage>
</organism>
<evidence type="ECO:0000256" key="1">
    <source>
        <dbReference type="ARBA" id="ARBA00022723"/>
    </source>
</evidence>
<dbReference type="RefSeq" id="XP_009265776.1">
    <property type="nucleotide sequence ID" value="XM_009267501.1"/>
</dbReference>
<dbReference type="HOGENOM" id="CLU_590801_0_0_1"/>
<keyword evidence="3" id="KW-0862">Zinc</keyword>
<dbReference type="eggNOG" id="KOG1818">
    <property type="taxonomic scope" value="Eukaryota"/>
</dbReference>
<feature type="region of interest" description="Disordered" evidence="5">
    <location>
        <begin position="195"/>
        <end position="218"/>
    </location>
</feature>
<proteinExistence type="predicted"/>
<feature type="region of interest" description="Disordered" evidence="5">
    <location>
        <begin position="78"/>
        <end position="98"/>
    </location>
</feature>
<evidence type="ECO:0000313" key="7">
    <source>
        <dbReference type="EMBL" id="EOR04763.1"/>
    </source>
</evidence>
<dbReference type="Gene3D" id="1.20.5.1940">
    <property type="match status" value="1"/>
</dbReference>
<feature type="compositionally biased region" description="Low complexity" evidence="5">
    <location>
        <begin position="199"/>
        <end position="209"/>
    </location>
</feature>
<evidence type="ECO:0000313" key="8">
    <source>
        <dbReference type="Proteomes" id="UP000014064"/>
    </source>
</evidence>
<dbReference type="PROSITE" id="PS50178">
    <property type="entry name" value="ZF_FYVE"/>
    <property type="match status" value="1"/>
</dbReference>
<dbReference type="GO" id="GO:0033565">
    <property type="term" value="C:ESCRT-0 complex"/>
    <property type="evidence" value="ECO:0007669"/>
    <property type="project" value="TreeGrafter"/>
</dbReference>
<feature type="compositionally biased region" description="Low complexity" evidence="5">
    <location>
        <begin position="387"/>
        <end position="424"/>
    </location>
</feature>
<dbReference type="PANTHER" id="PTHR47794:SF1">
    <property type="entry name" value="VACUOLAR PROTEIN SORTING-ASSOCIATED PROTEIN 27"/>
    <property type="match status" value="1"/>
</dbReference>
<dbReference type="InterPro" id="IPR000306">
    <property type="entry name" value="Znf_FYVE"/>
</dbReference>